<sequence length="86" mass="9500">VGSQIRASGFLNNRNHNIPNCLGRAKVNGFSILVLLVTPECHRYGINVPVRIRQVASFIWRHATPADRSYFINIAAGVNEANLSGR</sequence>
<evidence type="ECO:0000313" key="1">
    <source>
        <dbReference type="EMBL" id="CAG8494650.1"/>
    </source>
</evidence>
<proteinExistence type="predicted"/>
<feature type="non-terminal residue" evidence="1">
    <location>
        <position position="1"/>
    </location>
</feature>
<keyword evidence="2" id="KW-1185">Reference proteome</keyword>
<protein>
    <submittedName>
        <fullName evidence="1">7807_t:CDS:1</fullName>
    </submittedName>
</protein>
<dbReference type="Proteomes" id="UP000789920">
    <property type="component" value="Unassembled WGS sequence"/>
</dbReference>
<reference evidence="1" key="1">
    <citation type="submission" date="2021-06" db="EMBL/GenBank/DDBJ databases">
        <authorList>
            <person name="Kallberg Y."/>
            <person name="Tangrot J."/>
            <person name="Rosling A."/>
        </authorList>
    </citation>
    <scope>NUCLEOTIDE SEQUENCE</scope>
    <source>
        <strain evidence="1">MA461A</strain>
    </source>
</reference>
<evidence type="ECO:0000313" key="2">
    <source>
        <dbReference type="Proteomes" id="UP000789920"/>
    </source>
</evidence>
<accession>A0ACA9KXH3</accession>
<organism evidence="1 2">
    <name type="scientific">Racocetra persica</name>
    <dbReference type="NCBI Taxonomy" id="160502"/>
    <lineage>
        <taxon>Eukaryota</taxon>
        <taxon>Fungi</taxon>
        <taxon>Fungi incertae sedis</taxon>
        <taxon>Mucoromycota</taxon>
        <taxon>Glomeromycotina</taxon>
        <taxon>Glomeromycetes</taxon>
        <taxon>Diversisporales</taxon>
        <taxon>Gigasporaceae</taxon>
        <taxon>Racocetra</taxon>
    </lineage>
</organism>
<dbReference type="EMBL" id="CAJVQC010001456">
    <property type="protein sequence ID" value="CAG8494650.1"/>
    <property type="molecule type" value="Genomic_DNA"/>
</dbReference>
<comment type="caution">
    <text evidence="1">The sequence shown here is derived from an EMBL/GenBank/DDBJ whole genome shotgun (WGS) entry which is preliminary data.</text>
</comment>
<gene>
    <name evidence="1" type="ORF">RPERSI_LOCUS1546</name>
</gene>
<name>A0ACA9KXH3_9GLOM</name>